<keyword evidence="3" id="KW-1185">Reference proteome</keyword>
<gene>
    <name evidence="2" type="ORF">ABVK25_005504</name>
</gene>
<organism evidence="2 3">
    <name type="scientific">Lepraria finkii</name>
    <dbReference type="NCBI Taxonomy" id="1340010"/>
    <lineage>
        <taxon>Eukaryota</taxon>
        <taxon>Fungi</taxon>
        <taxon>Dikarya</taxon>
        <taxon>Ascomycota</taxon>
        <taxon>Pezizomycotina</taxon>
        <taxon>Lecanoromycetes</taxon>
        <taxon>OSLEUM clade</taxon>
        <taxon>Lecanoromycetidae</taxon>
        <taxon>Lecanorales</taxon>
        <taxon>Lecanorineae</taxon>
        <taxon>Stereocaulaceae</taxon>
        <taxon>Lepraria</taxon>
    </lineage>
</organism>
<name>A0ABR4BAC3_9LECA</name>
<feature type="region of interest" description="Disordered" evidence="1">
    <location>
        <begin position="202"/>
        <end position="227"/>
    </location>
</feature>
<evidence type="ECO:0000256" key="1">
    <source>
        <dbReference type="SAM" id="MobiDB-lite"/>
    </source>
</evidence>
<reference evidence="2 3" key="1">
    <citation type="submission" date="2024-09" db="EMBL/GenBank/DDBJ databases">
        <title>Rethinking Asexuality: The Enigmatic Case of Functional Sexual Genes in Lepraria (Stereocaulaceae).</title>
        <authorList>
            <person name="Doellman M."/>
            <person name="Sun Y."/>
            <person name="Barcenas-Pena A."/>
            <person name="Lumbsch H.T."/>
            <person name="Grewe F."/>
        </authorList>
    </citation>
    <scope>NUCLEOTIDE SEQUENCE [LARGE SCALE GENOMIC DNA]</scope>
    <source>
        <strain evidence="2 3">Grewe 0041</strain>
    </source>
</reference>
<feature type="compositionally biased region" description="Polar residues" evidence="1">
    <location>
        <begin position="64"/>
        <end position="73"/>
    </location>
</feature>
<accession>A0ABR4BAC3</accession>
<dbReference type="Proteomes" id="UP001590951">
    <property type="component" value="Unassembled WGS sequence"/>
</dbReference>
<sequence>MDKSTPEMSHRPVHYAGMSGFKPAEICFRTSSRALRTLSNGQPPMNQGSSYSDDPEDESERTPTRQASRSYGHNLSVTSIGLIAPRQFSQSHGNLSNLSLKFPPIYNLTAELQRFHVSPGKYGEDRETRFSPSYNGQSPQASLNDSQTTQTDTGVSGYKHIHSSLCPSGLGTCQAEATPREINIHQPLDFCIPYVRSHPNHVKQQEKPIHNNTGEGGNVERLDISTM</sequence>
<feature type="compositionally biased region" description="Polar residues" evidence="1">
    <location>
        <begin position="130"/>
        <end position="154"/>
    </location>
</feature>
<evidence type="ECO:0000313" key="3">
    <source>
        <dbReference type="Proteomes" id="UP001590951"/>
    </source>
</evidence>
<dbReference type="EMBL" id="JBHFEH010000016">
    <property type="protein sequence ID" value="KAL2054363.1"/>
    <property type="molecule type" value="Genomic_DNA"/>
</dbReference>
<proteinExistence type="predicted"/>
<evidence type="ECO:0000313" key="2">
    <source>
        <dbReference type="EMBL" id="KAL2054363.1"/>
    </source>
</evidence>
<feature type="region of interest" description="Disordered" evidence="1">
    <location>
        <begin position="120"/>
        <end position="156"/>
    </location>
</feature>
<feature type="compositionally biased region" description="Basic and acidic residues" evidence="1">
    <location>
        <begin position="218"/>
        <end position="227"/>
    </location>
</feature>
<comment type="caution">
    <text evidence="2">The sequence shown here is derived from an EMBL/GenBank/DDBJ whole genome shotgun (WGS) entry which is preliminary data.</text>
</comment>
<feature type="compositionally biased region" description="Polar residues" evidence="1">
    <location>
        <begin position="34"/>
        <end position="48"/>
    </location>
</feature>
<feature type="region of interest" description="Disordered" evidence="1">
    <location>
        <begin position="34"/>
        <end position="73"/>
    </location>
</feature>
<protein>
    <submittedName>
        <fullName evidence="2">Uncharacterized protein</fullName>
    </submittedName>
</protein>